<accession>A0ACC3BZZ9</accession>
<reference evidence="1" key="1">
    <citation type="submission" date="2019-11" db="EMBL/GenBank/DDBJ databases">
        <title>Nori genome reveals adaptations in red seaweeds to the harsh intertidal environment.</title>
        <authorList>
            <person name="Wang D."/>
            <person name="Mao Y."/>
        </authorList>
    </citation>
    <scope>NUCLEOTIDE SEQUENCE</scope>
    <source>
        <tissue evidence="1">Gametophyte</tissue>
    </source>
</reference>
<sequence>MASPLTPQLTEAELAAAVTSVMAADFDDNVAARVGARLKADRITGRVFASLTKEEVAEVFPGLAWGERRTLWLLVQQAARARSVAPPAAQAGMPSAVAVVPAGGVASVVAAGSAASGQATVPAPSQTGASVAPSVGDEGIAPVARNSLLPVPLSVPASALPTSVPAATPTRAPSDGSTRPLDELLSRSGSRVGGGLPSALASTGAPAEAVAAAKKPVVLEQLASAYMDADEPSTDGESADSDLGFTSAGRSGSGGSSSESQAVAFSSASNSVSFGAVPASLATKRPRSPSSDGAAKRARMGPDGSVGAADEISPARSTPTIALADAATTAAAVDAASPAPAVDESPQPPPTPSPPPPEFLLGICGPTGAGKSTVLNALLDGCNILPTSAMHACTAVPIEVRYRAPSDVNGARVSPDDPELDNLEQLLSEDAEGDADLDDTGDSDGRFSAEIEFIGEDQWLAMLTTAADMVRRKAERRQTLEANLTQAGVAADPSARQLALEQFCDDEDVDDAGSSHLAAVKAVLNGDLFPSVAEFQAHCQTSTVQAVLRFLGQSLRFYGDRPADISWRITRFLATTTGSTAAPSVWPLVRKAVVAGPWALLSGGLTIVDLPGLGDANSARNAVVSGYIDRCHGILAAAPITRARDNKTTKDIFSGARAGLRAGRIQYLAFLATQVDNCDPAEIVSELGGDFSRHYRKGLELHQSRLLDSGLFLPTMTPAAVLLREVRDAEAHVALLKKTRDTSGAVDEAILLAAQADAAEKARLLRSYCVTARNGFVGAAIAAQYKEDMADVLLPTSPPSVRELSVFSVSAVEYEKIMREGGGNADLSSSFTVARATGIPSLRDALWSLSNTSAEVRARGEEETRIAYAVRPDATAEAADLMNIDGEELEKFLTGLLNEDQEQDASDESSALAPDVLRKLMEQEAEAAAARRRAAVQDSTKAVQDRTQYLQRISTMNTRAATALDRFLSHCSSSATLVASKRRLDVWTKQAKELMSSKSGANDSSALIAVLGDSGAGKSTLLNALLDVSEPVLPVSGVRACTAAPIEISHYVGPPGARYEATVEFLSEEDWEGELTVLLSDLADDGGVIRRNMERPRTEGGRLAYDKVVSLYGRVGSLKELRQVNATQGWLGTTVTLKATAPQFIRQQLEDYVSSKSADGVRGGGGSSQAGRLWPIVKVARLRGPFAVLANCGGRLLDLPGLQDSNEARNAVIQSYLTKCSAFLIAAPIRRAIDNRTARQLLGRQFRRQLLLDGRVGTVAFVATATDDLDALHVAAELGIKGVSRYSGSSEEQVQAQLRTHAPHIKRLRKRVAVLGKRRANCESASRRVSNALDASVTARDNGIISAHEHATAVARHRAKIRRLEGDLNMLRTAINQAQTDLRRREHVVNLLCATARNAFCRVQLRADFAEGIRDVMSASLLASGSSQAPEAGSEVADVVPELPVFTVSSRDYRCLTQQTGEAAAFYTPAQTEVPRLRDYVRQALLVKSAANEVTRADRIELLLTSVCQYLTLSDRATPAQQLSLGKATQELTKKTGSQLSDVALRTRARLEQVLLLGPLAQALDLGDLKARRMAPRSLAATESSMHWASFRACIKRNGEYCSPTAGQINLNESLAAPLMETAMQTWRQTFGTGVPKMLLVLKTDASRVIEKTLESVVAAVRKEGLSAAPLSTDLGLTVRRSFELEVAASTKAAELKVETFQRAAWAAVSARVRNSLAPAYELGGAESGSGCVARLKAHMRAGVERQRLVMFKAAVAEMHKRMQGLTLQVEQELSTALTVHARAMLDSVQMVWDADCGLSADQCAALVATLSTLSSFVRSVGAAAFALRSAMDSATGTDFDASDSHTSVLPVLTDLGGGDAGGALLSDAAVRAVVAPRPRPQQSWTADANCRCDNCERKRAPLAAAGASASSQAKREGY</sequence>
<evidence type="ECO:0000313" key="2">
    <source>
        <dbReference type="Proteomes" id="UP000798662"/>
    </source>
</evidence>
<organism evidence="1 2">
    <name type="scientific">Pyropia yezoensis</name>
    <name type="common">Susabi-nori</name>
    <name type="synonym">Porphyra yezoensis</name>
    <dbReference type="NCBI Taxonomy" id="2788"/>
    <lineage>
        <taxon>Eukaryota</taxon>
        <taxon>Rhodophyta</taxon>
        <taxon>Bangiophyceae</taxon>
        <taxon>Bangiales</taxon>
        <taxon>Bangiaceae</taxon>
        <taxon>Pyropia</taxon>
    </lineage>
</organism>
<dbReference type="EMBL" id="CM020619">
    <property type="protein sequence ID" value="KAK1863289.1"/>
    <property type="molecule type" value="Genomic_DNA"/>
</dbReference>
<keyword evidence="2" id="KW-1185">Reference proteome</keyword>
<proteinExistence type="predicted"/>
<name>A0ACC3BZZ9_PYRYE</name>
<gene>
    <name evidence="1" type="ORF">I4F81_005847</name>
</gene>
<protein>
    <submittedName>
        <fullName evidence="1">Uncharacterized protein</fullName>
    </submittedName>
</protein>
<dbReference type="Proteomes" id="UP000798662">
    <property type="component" value="Chromosome 2"/>
</dbReference>
<comment type="caution">
    <text evidence="1">The sequence shown here is derived from an EMBL/GenBank/DDBJ whole genome shotgun (WGS) entry which is preliminary data.</text>
</comment>
<evidence type="ECO:0000313" key="1">
    <source>
        <dbReference type="EMBL" id="KAK1863289.1"/>
    </source>
</evidence>